<dbReference type="PANTHER" id="PTHR43420:SF44">
    <property type="entry name" value="ACETYLTRANSFERASE YPEA"/>
    <property type="match status" value="1"/>
</dbReference>
<protein>
    <submittedName>
        <fullName evidence="5">GNAT family N-acetyltransferase</fullName>
    </submittedName>
</protein>
<dbReference type="CDD" id="cd04301">
    <property type="entry name" value="NAT_SF"/>
    <property type="match status" value="1"/>
</dbReference>
<accession>A0ABT5T429</accession>
<proteinExistence type="predicted"/>
<dbReference type="Gene3D" id="3.40.630.30">
    <property type="match status" value="1"/>
</dbReference>
<evidence type="ECO:0000313" key="5">
    <source>
        <dbReference type="EMBL" id="MDD7968942.1"/>
    </source>
</evidence>
<evidence type="ECO:0000256" key="2">
    <source>
        <dbReference type="ARBA" id="ARBA00023315"/>
    </source>
</evidence>
<feature type="compositionally biased region" description="Basic and acidic residues" evidence="3">
    <location>
        <begin position="90"/>
        <end position="101"/>
    </location>
</feature>
<name>A0ABT5T429_9PSEU</name>
<organism evidence="5 6">
    <name type="scientific">Actinomycetospora lemnae</name>
    <dbReference type="NCBI Taxonomy" id="3019891"/>
    <lineage>
        <taxon>Bacteria</taxon>
        <taxon>Bacillati</taxon>
        <taxon>Actinomycetota</taxon>
        <taxon>Actinomycetes</taxon>
        <taxon>Pseudonocardiales</taxon>
        <taxon>Pseudonocardiaceae</taxon>
        <taxon>Actinomycetospora</taxon>
    </lineage>
</organism>
<evidence type="ECO:0000256" key="3">
    <source>
        <dbReference type="SAM" id="MobiDB-lite"/>
    </source>
</evidence>
<keyword evidence="2" id="KW-0012">Acyltransferase</keyword>
<dbReference type="SUPFAM" id="SSF55729">
    <property type="entry name" value="Acyl-CoA N-acyltransferases (Nat)"/>
    <property type="match status" value="1"/>
</dbReference>
<dbReference type="PANTHER" id="PTHR43420">
    <property type="entry name" value="ACETYLTRANSFERASE"/>
    <property type="match status" value="1"/>
</dbReference>
<feature type="region of interest" description="Disordered" evidence="3">
    <location>
        <begin position="79"/>
        <end position="111"/>
    </location>
</feature>
<gene>
    <name evidence="5" type="ORF">PGB27_26640</name>
</gene>
<evidence type="ECO:0000256" key="1">
    <source>
        <dbReference type="ARBA" id="ARBA00022679"/>
    </source>
</evidence>
<feature type="domain" description="N-acetyltransferase" evidence="4">
    <location>
        <begin position="1"/>
        <end position="101"/>
    </location>
</feature>
<reference evidence="5 6" key="1">
    <citation type="submission" date="2023-02" db="EMBL/GenBank/DDBJ databases">
        <title>Genome sequencing required for Actinomycetospora new species description.</title>
        <authorList>
            <person name="Saimee Y."/>
            <person name="Duangmal K."/>
        </authorList>
    </citation>
    <scope>NUCLEOTIDE SEQUENCE [LARGE SCALE GENOMIC DNA]</scope>
    <source>
        <strain evidence="5 6">DW7H6</strain>
    </source>
</reference>
<dbReference type="InterPro" id="IPR050680">
    <property type="entry name" value="YpeA/RimI_acetyltransf"/>
</dbReference>
<dbReference type="InterPro" id="IPR016181">
    <property type="entry name" value="Acyl_CoA_acyltransferase"/>
</dbReference>
<dbReference type="EMBL" id="JAQZAO010000017">
    <property type="protein sequence ID" value="MDD7968942.1"/>
    <property type="molecule type" value="Genomic_DNA"/>
</dbReference>
<evidence type="ECO:0000259" key="4">
    <source>
        <dbReference type="PROSITE" id="PS51186"/>
    </source>
</evidence>
<dbReference type="PROSITE" id="PS51186">
    <property type="entry name" value="GNAT"/>
    <property type="match status" value="1"/>
</dbReference>
<sequence>MPAVTGQGGAVPEPGDPARRHLVAMWVDPARRGQGVADALVGAVVAWAAGQGAHRLALWVVDGNERARRCYARLGFVPSGERQPVPNHPESTESRMVRELSHATARARGTP</sequence>
<comment type="caution">
    <text evidence="5">The sequence shown here is derived from an EMBL/GenBank/DDBJ whole genome shotgun (WGS) entry which is preliminary data.</text>
</comment>
<evidence type="ECO:0000313" key="6">
    <source>
        <dbReference type="Proteomes" id="UP001300763"/>
    </source>
</evidence>
<dbReference type="Proteomes" id="UP001300763">
    <property type="component" value="Unassembled WGS sequence"/>
</dbReference>
<keyword evidence="6" id="KW-1185">Reference proteome</keyword>
<dbReference type="Pfam" id="PF00583">
    <property type="entry name" value="Acetyltransf_1"/>
    <property type="match status" value="1"/>
</dbReference>
<dbReference type="InterPro" id="IPR000182">
    <property type="entry name" value="GNAT_dom"/>
</dbReference>
<dbReference type="RefSeq" id="WP_274203474.1">
    <property type="nucleotide sequence ID" value="NZ_JAQZAO010000017.1"/>
</dbReference>
<keyword evidence="1" id="KW-0808">Transferase</keyword>